<evidence type="ECO:0000256" key="1">
    <source>
        <dbReference type="SAM" id="Phobius"/>
    </source>
</evidence>
<feature type="transmembrane region" description="Helical" evidence="1">
    <location>
        <begin position="15"/>
        <end position="37"/>
    </location>
</feature>
<keyword evidence="1" id="KW-1133">Transmembrane helix</keyword>
<dbReference type="AlphaFoldDB" id="A0A0A2AAV1"/>
<dbReference type="Proteomes" id="UP000030445">
    <property type="component" value="Unassembled WGS sequence"/>
</dbReference>
<keyword evidence="1" id="KW-0472">Membrane</keyword>
<sequence>MVIFSIKSCNFKEKLNFNLLIITSIAISSVIIVRSLYDYLYVRFIDDIVIFP</sequence>
<comment type="caution">
    <text evidence="2">The sequence shown here is derived from an EMBL/GenBank/DDBJ whole genome shotgun (WGS) entry which is preliminary data.</text>
</comment>
<reference evidence="3" key="1">
    <citation type="journal article" date="2014" name="Sci. Data">
        <title>Genomes of diverse isolates of the marine cyanobacterium Prochlorococcus.</title>
        <authorList>
            <person name="Biller S."/>
            <person name="Berube P."/>
            <person name="Thompson J."/>
            <person name="Kelly L."/>
            <person name="Roggensack S."/>
            <person name="Awad L."/>
            <person name="Roache-Johnson K."/>
            <person name="Ding H."/>
            <person name="Giovannoni S.J."/>
            <person name="Moore L.R."/>
            <person name="Chisholm S.W."/>
        </authorList>
    </citation>
    <scope>NUCLEOTIDE SEQUENCE [LARGE SCALE GENOMIC DNA]</scope>
    <source>
        <strain evidence="3">MIT 9302</strain>
    </source>
</reference>
<dbReference type="STRING" id="74545.EU96_0233"/>
<accession>A0A0A2AAV1</accession>
<dbReference type="EMBL" id="JNAM01000003">
    <property type="protein sequence ID" value="KGF98705.1"/>
    <property type="molecule type" value="Genomic_DNA"/>
</dbReference>
<evidence type="ECO:0000313" key="3">
    <source>
        <dbReference type="Proteomes" id="UP000030445"/>
    </source>
</evidence>
<gene>
    <name evidence="2" type="ORF">EU96_0233</name>
</gene>
<keyword evidence="1" id="KW-0812">Transmembrane</keyword>
<name>A0A0A2AAV1_PROMR</name>
<protein>
    <submittedName>
        <fullName evidence="2">Uncharacterized protein</fullName>
    </submittedName>
</protein>
<organism evidence="2 3">
    <name type="scientific">Prochlorococcus marinus str. MIT 9302</name>
    <dbReference type="NCBI Taxonomy" id="74545"/>
    <lineage>
        <taxon>Bacteria</taxon>
        <taxon>Bacillati</taxon>
        <taxon>Cyanobacteriota</taxon>
        <taxon>Cyanophyceae</taxon>
        <taxon>Synechococcales</taxon>
        <taxon>Prochlorococcaceae</taxon>
        <taxon>Prochlorococcus</taxon>
    </lineage>
</organism>
<proteinExistence type="predicted"/>
<evidence type="ECO:0000313" key="2">
    <source>
        <dbReference type="EMBL" id="KGF98705.1"/>
    </source>
</evidence>